<dbReference type="SUPFAM" id="SSF46785">
    <property type="entry name" value="Winged helix' DNA-binding domain"/>
    <property type="match status" value="1"/>
</dbReference>
<dbReference type="InterPro" id="IPR036388">
    <property type="entry name" value="WH-like_DNA-bd_sf"/>
</dbReference>
<feature type="compositionally biased region" description="Polar residues" evidence="5">
    <location>
        <begin position="388"/>
        <end position="405"/>
    </location>
</feature>
<evidence type="ECO:0000259" key="7">
    <source>
        <dbReference type="PROSITE" id="PS51938"/>
    </source>
</evidence>
<reference evidence="8 9" key="1">
    <citation type="submission" date="2018-04" db="EMBL/GenBank/DDBJ databases">
        <authorList>
            <person name="Zhang X."/>
            <person name="Yuan J."/>
            <person name="Li F."/>
            <person name="Xiang J."/>
        </authorList>
    </citation>
    <scope>NUCLEOTIDE SEQUENCE [LARGE SCALE GENOMIC DNA]</scope>
    <source>
        <tissue evidence="8">Muscle</tissue>
    </source>
</reference>
<dbReference type="InterPro" id="IPR024642">
    <property type="entry name" value="SUZ-C"/>
</dbReference>
<feature type="compositionally biased region" description="Basic residues" evidence="5">
    <location>
        <begin position="363"/>
        <end position="372"/>
    </location>
</feature>
<dbReference type="Proteomes" id="UP000283509">
    <property type="component" value="Unassembled WGS sequence"/>
</dbReference>
<comment type="caution">
    <text evidence="8">The sequence shown here is derived from an EMBL/GenBank/DDBJ whole genome shotgun (WGS) entry which is preliminary data.</text>
</comment>
<dbReference type="EMBL" id="QCYY01001579">
    <property type="protein sequence ID" value="ROT77004.1"/>
    <property type="molecule type" value="Genomic_DNA"/>
</dbReference>
<feature type="domain" description="SUZ-C" evidence="7">
    <location>
        <begin position="403"/>
        <end position="458"/>
    </location>
</feature>
<protein>
    <submittedName>
        <fullName evidence="8">La-related protein 6</fullName>
    </submittedName>
</protein>
<dbReference type="OrthoDB" id="435402at2759"/>
<dbReference type="GO" id="GO:0005634">
    <property type="term" value="C:nucleus"/>
    <property type="evidence" value="ECO:0007669"/>
    <property type="project" value="UniProtKB-SubCell"/>
</dbReference>
<dbReference type="Gene3D" id="3.30.70.330">
    <property type="match status" value="1"/>
</dbReference>
<dbReference type="InterPro" id="IPR012677">
    <property type="entry name" value="Nucleotide-bd_a/b_plait_sf"/>
</dbReference>
<sequence length="459" mass="50627">MAPTVSAPSPRPVPCWRPREHYLSPHAEDDPAKDTPERPFLTPRETSAMSDADTEGSANTGRSSQPQRTNSLTSSESDGPRIVVHTTSEEDEDEDYDTSPNPPLPHLLSVLGAESVTSTDVGSDYTSEGGESGQEIDLKSVTPQLMRALVKQVEEYLSDEGLTKDLFLLKHVKRHREGFVSLKLLSGYKKIKKLSRDWRVLALSLRTSLVLQLNEEGTKVRRVAPLPEALRCDTPTSRAIIAVNVPAEHASMEGLATLFGVYGPVSSLQVMRPKPGGGLPPELQPLAVRVPEVSNSTCAVIEYEDVWGAARALQELDDPKMSLHVFRRARRSERKASPTPNSTPRLHSKCEFGVSAEELRSRLKGSKSRLAHLRGESSNSEGEDGSNYQRMRSWRQSPSRLTPQPTALHHRRALRTGSVSVPSSPASFRRVLHQQQQPQGVTREPRGPDGTRGFARVRT</sequence>
<feature type="region of interest" description="Disordered" evidence="5">
    <location>
        <begin position="329"/>
        <end position="350"/>
    </location>
</feature>
<gene>
    <name evidence="8" type="ORF">C7M84_004370</name>
</gene>
<proteinExistence type="predicted"/>
<dbReference type="FunFam" id="1.10.10.10:FF:000158">
    <property type="entry name" value="La ribonucleoprotein domain family member 7"/>
    <property type="match status" value="1"/>
</dbReference>
<feature type="region of interest" description="Disordered" evidence="5">
    <location>
        <begin position="363"/>
        <end position="459"/>
    </location>
</feature>
<dbReference type="InterPro" id="IPR035979">
    <property type="entry name" value="RBD_domain_sf"/>
</dbReference>
<evidence type="ECO:0000256" key="4">
    <source>
        <dbReference type="PROSITE-ProRule" id="PRU00332"/>
    </source>
</evidence>
<evidence type="ECO:0000256" key="2">
    <source>
        <dbReference type="ARBA" id="ARBA00022884"/>
    </source>
</evidence>
<dbReference type="InterPro" id="IPR006630">
    <property type="entry name" value="La_HTH"/>
</dbReference>
<evidence type="ECO:0000256" key="5">
    <source>
        <dbReference type="SAM" id="MobiDB-lite"/>
    </source>
</evidence>
<evidence type="ECO:0000313" key="9">
    <source>
        <dbReference type="Proteomes" id="UP000283509"/>
    </source>
</evidence>
<dbReference type="Pfam" id="PF05383">
    <property type="entry name" value="La"/>
    <property type="match status" value="1"/>
</dbReference>
<comment type="subcellular location">
    <subcellularLocation>
        <location evidence="1">Nucleus</location>
    </subcellularLocation>
</comment>
<feature type="compositionally biased region" description="Polar residues" evidence="5">
    <location>
        <begin position="417"/>
        <end position="426"/>
    </location>
</feature>
<dbReference type="InterPro" id="IPR036390">
    <property type="entry name" value="WH_DNA-bd_sf"/>
</dbReference>
<feature type="domain" description="HTH La-type RNA-binding" evidence="6">
    <location>
        <begin position="139"/>
        <end position="230"/>
    </location>
</feature>
<dbReference type="SMART" id="SM00715">
    <property type="entry name" value="LA"/>
    <property type="match status" value="1"/>
</dbReference>
<evidence type="ECO:0000256" key="1">
    <source>
        <dbReference type="ARBA" id="ARBA00004123"/>
    </source>
</evidence>
<dbReference type="AlphaFoldDB" id="A0A423TKM7"/>
<keyword evidence="9" id="KW-1185">Reference proteome</keyword>
<feature type="region of interest" description="Disordered" evidence="5">
    <location>
        <begin position="1"/>
        <end position="108"/>
    </location>
</feature>
<reference evidence="8 9" key="2">
    <citation type="submission" date="2019-01" db="EMBL/GenBank/DDBJ databases">
        <title>The decoding of complex shrimp genome reveals the adaptation for benthos swimmer, frequently molting mechanism and breeding impact on genome.</title>
        <authorList>
            <person name="Sun Y."/>
            <person name="Gao Y."/>
            <person name="Yu Y."/>
        </authorList>
    </citation>
    <scope>NUCLEOTIDE SEQUENCE [LARGE SCALE GENOMIC DNA]</scope>
    <source>
        <tissue evidence="8">Muscle</tissue>
    </source>
</reference>
<accession>A0A423TKM7</accession>
<organism evidence="8 9">
    <name type="scientific">Penaeus vannamei</name>
    <name type="common">Whiteleg shrimp</name>
    <name type="synonym">Litopenaeus vannamei</name>
    <dbReference type="NCBI Taxonomy" id="6689"/>
    <lineage>
        <taxon>Eukaryota</taxon>
        <taxon>Metazoa</taxon>
        <taxon>Ecdysozoa</taxon>
        <taxon>Arthropoda</taxon>
        <taxon>Crustacea</taxon>
        <taxon>Multicrustacea</taxon>
        <taxon>Malacostraca</taxon>
        <taxon>Eumalacostraca</taxon>
        <taxon>Eucarida</taxon>
        <taxon>Decapoda</taxon>
        <taxon>Dendrobranchiata</taxon>
        <taxon>Penaeoidea</taxon>
        <taxon>Penaeidae</taxon>
        <taxon>Penaeus</taxon>
    </lineage>
</organism>
<keyword evidence="2 4" id="KW-0694">RNA-binding</keyword>
<evidence type="ECO:0000259" key="6">
    <source>
        <dbReference type="PROSITE" id="PS50961"/>
    </source>
</evidence>
<dbReference type="PROSITE" id="PS50961">
    <property type="entry name" value="HTH_LA"/>
    <property type="match status" value="1"/>
</dbReference>
<keyword evidence="3" id="KW-0539">Nucleus</keyword>
<evidence type="ECO:0000313" key="8">
    <source>
        <dbReference type="EMBL" id="ROT77004.1"/>
    </source>
</evidence>
<evidence type="ECO:0000256" key="3">
    <source>
        <dbReference type="ARBA" id="ARBA00023242"/>
    </source>
</evidence>
<feature type="compositionally biased region" description="Polar residues" evidence="5">
    <location>
        <begin position="56"/>
        <end position="77"/>
    </location>
</feature>
<dbReference type="Gene3D" id="1.10.10.10">
    <property type="entry name" value="Winged helix-like DNA-binding domain superfamily/Winged helix DNA-binding domain"/>
    <property type="match status" value="1"/>
</dbReference>
<feature type="compositionally biased region" description="Basic and acidic residues" evidence="5">
    <location>
        <begin position="17"/>
        <end position="37"/>
    </location>
</feature>
<dbReference type="GO" id="GO:0003729">
    <property type="term" value="F:mRNA binding"/>
    <property type="evidence" value="ECO:0007669"/>
    <property type="project" value="TreeGrafter"/>
</dbReference>
<dbReference type="PANTHER" id="PTHR22792">
    <property type="entry name" value="LUPUS LA PROTEIN-RELATED"/>
    <property type="match status" value="1"/>
</dbReference>
<dbReference type="InterPro" id="IPR045180">
    <property type="entry name" value="La_dom_prot"/>
</dbReference>
<dbReference type="PROSITE" id="PS51938">
    <property type="entry name" value="SUZ_C"/>
    <property type="match status" value="1"/>
</dbReference>
<dbReference type="PANTHER" id="PTHR22792:SF140">
    <property type="entry name" value="ACHILLES, ISOFORM A"/>
    <property type="match status" value="1"/>
</dbReference>
<name>A0A423TKM7_PENVA</name>
<dbReference type="SUPFAM" id="SSF54928">
    <property type="entry name" value="RNA-binding domain, RBD"/>
    <property type="match status" value="1"/>
</dbReference>